<feature type="chain" id="PRO_5046632426" evidence="1">
    <location>
        <begin position="21"/>
        <end position="124"/>
    </location>
</feature>
<keyword evidence="3" id="KW-1185">Reference proteome</keyword>
<accession>A0ABV2NU09</accession>
<name>A0ABV2NU09_9HYPH</name>
<protein>
    <submittedName>
        <fullName evidence="2">Uncharacterized protein</fullName>
    </submittedName>
</protein>
<dbReference type="Proteomes" id="UP001549119">
    <property type="component" value="Unassembled WGS sequence"/>
</dbReference>
<evidence type="ECO:0000256" key="1">
    <source>
        <dbReference type="SAM" id="SignalP"/>
    </source>
</evidence>
<evidence type="ECO:0000313" key="3">
    <source>
        <dbReference type="Proteomes" id="UP001549119"/>
    </source>
</evidence>
<dbReference type="EMBL" id="JBEPNW010000008">
    <property type="protein sequence ID" value="MET3870008.1"/>
    <property type="molecule type" value="Genomic_DNA"/>
</dbReference>
<dbReference type="RefSeq" id="WP_209651123.1">
    <property type="nucleotide sequence ID" value="NZ_JBEPNV010000005.1"/>
</dbReference>
<reference evidence="2 3" key="1">
    <citation type="submission" date="2024-06" db="EMBL/GenBank/DDBJ databases">
        <title>Genomics of switchgrass bacterial isolates.</title>
        <authorList>
            <person name="Shade A."/>
        </authorList>
    </citation>
    <scope>NUCLEOTIDE SEQUENCE [LARGE SCALE GENOMIC DNA]</scope>
    <source>
        <strain evidence="2 3">PvP084</strain>
    </source>
</reference>
<evidence type="ECO:0000313" key="2">
    <source>
        <dbReference type="EMBL" id="MET3870008.1"/>
    </source>
</evidence>
<sequence>MRAFARTALLVALIAGPAQAQTHFRHQSEPDHFDKLKAMAAMFGDTQYADKACPGLRVDGDAVTKTLYANGIEMMDLEPEGPEEIWLGQQKRRGKQGARTACEEILEVYGPAGSRYPGLVSPKR</sequence>
<feature type="signal peptide" evidence="1">
    <location>
        <begin position="1"/>
        <end position="20"/>
    </location>
</feature>
<comment type="caution">
    <text evidence="2">The sequence shown here is derived from an EMBL/GenBank/DDBJ whole genome shotgun (WGS) entry which is preliminary data.</text>
</comment>
<gene>
    <name evidence="2" type="ORF">ABIC20_007393</name>
</gene>
<organism evidence="2 3">
    <name type="scientific">Methylobacterium radiotolerans</name>
    <dbReference type="NCBI Taxonomy" id="31998"/>
    <lineage>
        <taxon>Bacteria</taxon>
        <taxon>Pseudomonadati</taxon>
        <taxon>Pseudomonadota</taxon>
        <taxon>Alphaproteobacteria</taxon>
        <taxon>Hyphomicrobiales</taxon>
        <taxon>Methylobacteriaceae</taxon>
        <taxon>Methylobacterium</taxon>
    </lineage>
</organism>
<proteinExistence type="predicted"/>
<keyword evidence="1" id="KW-0732">Signal</keyword>